<feature type="chain" id="PRO_5045706846" description="Cell wall-binding repeat-containing protein" evidence="2">
    <location>
        <begin position="22"/>
        <end position="488"/>
    </location>
</feature>
<evidence type="ECO:0000313" key="3">
    <source>
        <dbReference type="EMBL" id="GAA2225291.1"/>
    </source>
</evidence>
<comment type="caution">
    <text evidence="3">The sequence shown here is derived from an EMBL/GenBank/DDBJ whole genome shotgun (WGS) entry which is preliminary data.</text>
</comment>
<keyword evidence="2" id="KW-0732">Signal</keyword>
<evidence type="ECO:0000256" key="2">
    <source>
        <dbReference type="SAM" id="SignalP"/>
    </source>
</evidence>
<proteinExistence type="predicted"/>
<dbReference type="EMBL" id="BAAAQY010000002">
    <property type="protein sequence ID" value="GAA2225291.1"/>
    <property type="molecule type" value="Genomic_DNA"/>
</dbReference>
<feature type="signal peptide" evidence="2">
    <location>
        <begin position="1"/>
        <end position="21"/>
    </location>
</feature>
<dbReference type="RefSeq" id="WP_259478427.1">
    <property type="nucleotide sequence ID" value="NZ_BAAAQY010000002.1"/>
</dbReference>
<dbReference type="InterPro" id="IPR007253">
    <property type="entry name" value="Cell_wall-bd_2"/>
</dbReference>
<evidence type="ECO:0000256" key="1">
    <source>
        <dbReference type="SAM" id="MobiDB-lite"/>
    </source>
</evidence>
<dbReference type="PANTHER" id="PTHR30032:SF4">
    <property type="entry name" value="AMIDASE ENHANCER"/>
    <property type="match status" value="1"/>
</dbReference>
<keyword evidence="4" id="KW-1185">Reference proteome</keyword>
<dbReference type="PANTHER" id="PTHR30032">
    <property type="entry name" value="N-ACETYLMURAMOYL-L-ALANINE AMIDASE-RELATED"/>
    <property type="match status" value="1"/>
</dbReference>
<protein>
    <recommendedName>
        <fullName evidence="5">Cell wall-binding repeat-containing protein</fullName>
    </recommendedName>
</protein>
<feature type="compositionally biased region" description="Low complexity" evidence="1">
    <location>
        <begin position="464"/>
        <end position="474"/>
    </location>
</feature>
<accession>A0ABN3DA40</accession>
<dbReference type="InterPro" id="IPR051922">
    <property type="entry name" value="Bact_Sporulation_Assoc"/>
</dbReference>
<dbReference type="Pfam" id="PF04122">
    <property type="entry name" value="CW_binding_2"/>
    <property type="match status" value="3"/>
</dbReference>
<organism evidence="3 4">
    <name type="scientific">Herbiconiux moechotypicola</name>
    <dbReference type="NCBI Taxonomy" id="637393"/>
    <lineage>
        <taxon>Bacteria</taxon>
        <taxon>Bacillati</taxon>
        <taxon>Actinomycetota</taxon>
        <taxon>Actinomycetes</taxon>
        <taxon>Micrococcales</taxon>
        <taxon>Microbacteriaceae</taxon>
        <taxon>Herbiconiux</taxon>
    </lineage>
</organism>
<sequence length="488" mass="48848">MRRLLPSAATLVIALAAAALAGVPAGAAAAEESAPALSGTVTYPTAAHEGRPKVWLYAVTGETAEGDPIVSTTPTATALASTETGDYSFARVPAGSYVVKFTETSNRYFDVYWPQRYDLDDAEPIALSTASPVADVDASLSYRSVRVDRIAGADRFDTNRLVNDELWPDGPPESPTIYLANGLSFPDALSAGPAAAHAGGAVVLTDGTSLSASITQQLTDLQPGRIVVVGGEGSMSAQLFTQASALAPADATVRLGGADRFETSRLVAADAFCSPSPGPGAGCSAPEALFASGAGFADALAAGPAAAAADGPVILLPPDGVDEPTLTLLQTLGVAEATAVGGEASISAAAYGTLLAAVPDTTRIAGDGRYATSVALAAAFFGPTSHVYIASGTTFPDALGSGPLAAADEAPLFLSPVECLPDEVWREMLSLHTGYATLIGGLSSLGSPLNSLTRCAPAVTNGTGTGAAVGAEPGSELTPEVEPSPSLG</sequence>
<evidence type="ECO:0008006" key="5">
    <source>
        <dbReference type="Google" id="ProtNLM"/>
    </source>
</evidence>
<evidence type="ECO:0000313" key="4">
    <source>
        <dbReference type="Proteomes" id="UP001500929"/>
    </source>
</evidence>
<dbReference type="Gene3D" id="3.40.50.12090">
    <property type="match status" value="2"/>
</dbReference>
<feature type="region of interest" description="Disordered" evidence="1">
    <location>
        <begin position="464"/>
        <end position="488"/>
    </location>
</feature>
<name>A0ABN3DA40_9MICO</name>
<gene>
    <name evidence="3" type="ORF">GCM10009851_06260</name>
</gene>
<reference evidence="3 4" key="1">
    <citation type="journal article" date="2019" name="Int. J. Syst. Evol. Microbiol.">
        <title>The Global Catalogue of Microorganisms (GCM) 10K type strain sequencing project: providing services to taxonomists for standard genome sequencing and annotation.</title>
        <authorList>
            <consortium name="The Broad Institute Genomics Platform"/>
            <consortium name="The Broad Institute Genome Sequencing Center for Infectious Disease"/>
            <person name="Wu L."/>
            <person name="Ma J."/>
        </authorList>
    </citation>
    <scope>NUCLEOTIDE SEQUENCE [LARGE SCALE GENOMIC DNA]</scope>
    <source>
        <strain evidence="3 4">JCM 16117</strain>
    </source>
</reference>
<dbReference type="Proteomes" id="UP001500929">
    <property type="component" value="Unassembled WGS sequence"/>
</dbReference>